<reference evidence="4" key="2">
    <citation type="journal article" date="2016" name="Int. J. Syst. Evol. Microbiol.">
        <title>Caldimicrobium thiodismutans sp. nov., a sulfur-disproportionating bacterium isolated from a hot spring.</title>
        <authorList>
            <person name="Kojima H."/>
            <person name="Umezawa K."/>
            <person name="Fukui M."/>
        </authorList>
    </citation>
    <scope>NUCLEOTIDE SEQUENCE [LARGE SCALE GENOMIC DNA]</scope>
    <source>
        <strain evidence="4">TF1</strain>
    </source>
</reference>
<organism evidence="3 4">
    <name type="scientific">Caldimicrobium thiodismutans</name>
    <dbReference type="NCBI Taxonomy" id="1653476"/>
    <lineage>
        <taxon>Bacteria</taxon>
        <taxon>Pseudomonadati</taxon>
        <taxon>Thermodesulfobacteriota</taxon>
        <taxon>Thermodesulfobacteria</taxon>
        <taxon>Thermodesulfobacteriales</taxon>
        <taxon>Thermodesulfobacteriaceae</taxon>
        <taxon>Caldimicrobium</taxon>
    </lineage>
</organism>
<dbReference type="EMBL" id="AP014945">
    <property type="protein sequence ID" value="BAU23903.1"/>
    <property type="molecule type" value="Genomic_DNA"/>
</dbReference>
<dbReference type="OrthoDB" id="9789836at2"/>
<dbReference type="PANTHER" id="PTHR39962">
    <property type="entry name" value="BLL4848 PROTEIN"/>
    <property type="match status" value="1"/>
</dbReference>
<sequence>MSEEVNPKIGLISGEGEFPLILAKELKNLDFEVIAVTFSRGQEKRLKELASRVYQIYLGQLERLIEIFKKEGVSDLIFLGKIEKSLALRLSLPDKRAFKLWKRLANREDNTLLKAITEELEKEGFRVRGPAEFLQNFLVEEGCYTDREPTEEEWSDIHYGLRIAKAIGELDIGQCVVVKDRMTVAVEAMEGTDATILRGGKLRNQTIVVKIAKPHQDLRLDLPVVGLHTIENLVKAKASVLALEAGKTFFLQRNKAIELANRYGISIVGVR</sequence>
<dbReference type="InterPro" id="IPR010415">
    <property type="entry name" value="LpxI_C"/>
</dbReference>
<dbReference type="PANTHER" id="PTHR39962:SF1">
    <property type="entry name" value="LPXI FAMILY PROTEIN"/>
    <property type="match status" value="1"/>
</dbReference>
<evidence type="ECO:0000259" key="1">
    <source>
        <dbReference type="Pfam" id="PF06230"/>
    </source>
</evidence>
<dbReference type="InterPro" id="IPR043167">
    <property type="entry name" value="LpxI_C_sf"/>
</dbReference>
<proteinExistence type="predicted"/>
<accession>A0A0U5AZI3</accession>
<protein>
    <recommendedName>
        <fullName evidence="5">DUF1009 domain-containing protein</fullName>
    </recommendedName>
</protein>
<feature type="domain" description="LpxI C-terminal" evidence="1">
    <location>
        <begin position="140"/>
        <end position="268"/>
    </location>
</feature>
<feature type="domain" description="LpxI N-terminal" evidence="2">
    <location>
        <begin position="8"/>
        <end position="136"/>
    </location>
</feature>
<dbReference type="Pfam" id="PF17930">
    <property type="entry name" value="LpxI_N"/>
    <property type="match status" value="1"/>
</dbReference>
<dbReference type="AlphaFoldDB" id="A0A0U5AZI3"/>
<gene>
    <name evidence="3" type="ORF">THC_1538</name>
</gene>
<name>A0A0U5AZI3_9BACT</name>
<dbReference type="STRING" id="1653476.THC_1538"/>
<evidence type="ECO:0000313" key="3">
    <source>
        <dbReference type="EMBL" id="BAU23903.1"/>
    </source>
</evidence>
<dbReference type="Gene3D" id="3.40.50.20">
    <property type="match status" value="1"/>
</dbReference>
<evidence type="ECO:0000313" key="4">
    <source>
        <dbReference type="Proteomes" id="UP000068196"/>
    </source>
</evidence>
<dbReference type="RefSeq" id="WP_068515662.1">
    <property type="nucleotide sequence ID" value="NZ_AP014945.1"/>
</dbReference>
<keyword evidence="4" id="KW-1185">Reference proteome</keyword>
<evidence type="ECO:0000259" key="2">
    <source>
        <dbReference type="Pfam" id="PF17930"/>
    </source>
</evidence>
<dbReference type="Gene3D" id="3.40.140.80">
    <property type="match status" value="1"/>
</dbReference>
<dbReference type="KEGG" id="cthi:THC_1538"/>
<dbReference type="InterPro" id="IPR053174">
    <property type="entry name" value="LpxI"/>
</dbReference>
<dbReference type="Pfam" id="PF06230">
    <property type="entry name" value="LpxI_C"/>
    <property type="match status" value="1"/>
</dbReference>
<dbReference type="InterPro" id="IPR041255">
    <property type="entry name" value="LpxI_N"/>
</dbReference>
<dbReference type="Proteomes" id="UP000068196">
    <property type="component" value="Chromosome"/>
</dbReference>
<evidence type="ECO:0008006" key="5">
    <source>
        <dbReference type="Google" id="ProtNLM"/>
    </source>
</evidence>
<reference evidence="3 4" key="1">
    <citation type="journal article" date="2016" name="Int. J. Syst. Evol. Microbiol.">
        <title>Caldimicrobium thiodismutans sp. nov., a sulfur-disproportionating bacterium isolated from a hot spring, and emended description of the genus Caldimicrobium.</title>
        <authorList>
            <person name="Kojima H."/>
            <person name="Umezawa K."/>
            <person name="Fukui M."/>
        </authorList>
    </citation>
    <scope>NUCLEOTIDE SEQUENCE [LARGE SCALE GENOMIC DNA]</scope>
    <source>
        <strain evidence="3 4">TF1</strain>
    </source>
</reference>